<sequence length="211" mass="23616">MPPSIERGGAQTSRSVLCSRRWTSRRSAAEASTSVYGGAIIVFTRQCFLSPSRSRTLTRVLRCLSRQVNRLLCAKIRLLTRTFTQRVLEISCITEAIYYVSVGICLASDILRYIALYLFPSCVENTHEPLLPAAGLVRCCYFIICSCTSVAIDKMQYFIKSVRIHPCLWKVDSNESENNEIKEAACRSIIADCDISDANKSKCLKVLSPVL</sequence>
<dbReference type="OrthoDB" id="8196929at2759"/>
<comment type="caution">
    <text evidence="1">The sequence shown here is derived from an EMBL/GenBank/DDBJ whole genome shotgun (WGS) entry which is preliminary data.</text>
</comment>
<dbReference type="AlphaFoldDB" id="A0A9P0P6B4"/>
<protein>
    <submittedName>
        <fullName evidence="1">Uncharacterized protein</fullName>
    </submittedName>
</protein>
<evidence type="ECO:0000313" key="1">
    <source>
        <dbReference type="EMBL" id="CAH1972033.1"/>
    </source>
</evidence>
<dbReference type="Proteomes" id="UP001152888">
    <property type="component" value="Unassembled WGS sequence"/>
</dbReference>
<keyword evidence="2" id="KW-1185">Reference proteome</keyword>
<evidence type="ECO:0000313" key="2">
    <source>
        <dbReference type="Proteomes" id="UP001152888"/>
    </source>
</evidence>
<accession>A0A9P0P6B4</accession>
<name>A0A9P0P6B4_ACAOB</name>
<gene>
    <name evidence="1" type="ORF">ACAOBT_LOCUS9776</name>
</gene>
<proteinExistence type="predicted"/>
<organism evidence="1 2">
    <name type="scientific">Acanthoscelides obtectus</name>
    <name type="common">Bean weevil</name>
    <name type="synonym">Bruchus obtectus</name>
    <dbReference type="NCBI Taxonomy" id="200917"/>
    <lineage>
        <taxon>Eukaryota</taxon>
        <taxon>Metazoa</taxon>
        <taxon>Ecdysozoa</taxon>
        <taxon>Arthropoda</taxon>
        <taxon>Hexapoda</taxon>
        <taxon>Insecta</taxon>
        <taxon>Pterygota</taxon>
        <taxon>Neoptera</taxon>
        <taxon>Endopterygota</taxon>
        <taxon>Coleoptera</taxon>
        <taxon>Polyphaga</taxon>
        <taxon>Cucujiformia</taxon>
        <taxon>Chrysomeloidea</taxon>
        <taxon>Chrysomelidae</taxon>
        <taxon>Bruchinae</taxon>
        <taxon>Bruchini</taxon>
        <taxon>Acanthoscelides</taxon>
    </lineage>
</organism>
<reference evidence="1" key="1">
    <citation type="submission" date="2022-03" db="EMBL/GenBank/DDBJ databases">
        <authorList>
            <person name="Sayadi A."/>
        </authorList>
    </citation>
    <scope>NUCLEOTIDE SEQUENCE</scope>
</reference>
<dbReference type="EMBL" id="CAKOFQ010006794">
    <property type="protein sequence ID" value="CAH1972033.1"/>
    <property type="molecule type" value="Genomic_DNA"/>
</dbReference>